<comment type="cofactor">
    <cofactor evidence="2">
        <name>Mg(2+)</name>
        <dbReference type="ChEBI" id="CHEBI:18420"/>
    </cofactor>
</comment>
<dbReference type="PANTHER" id="PTHR12992:SF11">
    <property type="entry name" value="MITOCHONDRIAL COENZYME A DIPHOSPHATASE NUDT8"/>
    <property type="match status" value="1"/>
</dbReference>
<dbReference type="PROSITE" id="PS51462">
    <property type="entry name" value="NUDIX"/>
    <property type="match status" value="1"/>
</dbReference>
<organism evidence="9 10">
    <name type="scientific">Rubripirellula reticaptiva</name>
    <dbReference type="NCBI Taxonomy" id="2528013"/>
    <lineage>
        <taxon>Bacteria</taxon>
        <taxon>Pseudomonadati</taxon>
        <taxon>Planctomycetota</taxon>
        <taxon>Planctomycetia</taxon>
        <taxon>Pirellulales</taxon>
        <taxon>Pirellulaceae</taxon>
        <taxon>Rubripirellula</taxon>
    </lineage>
</organism>
<comment type="cofactor">
    <cofactor evidence="1">
        <name>Mn(2+)</name>
        <dbReference type="ChEBI" id="CHEBI:29035"/>
    </cofactor>
</comment>
<reference evidence="9 10" key="1">
    <citation type="submission" date="2019-02" db="EMBL/GenBank/DDBJ databases">
        <title>Deep-cultivation of Planctomycetes and their phenomic and genomic characterization uncovers novel biology.</title>
        <authorList>
            <person name="Wiegand S."/>
            <person name="Jogler M."/>
            <person name="Boedeker C."/>
            <person name="Pinto D."/>
            <person name="Vollmers J."/>
            <person name="Rivas-Marin E."/>
            <person name="Kohn T."/>
            <person name="Peeters S.H."/>
            <person name="Heuer A."/>
            <person name="Rast P."/>
            <person name="Oberbeckmann S."/>
            <person name="Bunk B."/>
            <person name="Jeske O."/>
            <person name="Meyerdierks A."/>
            <person name="Storesund J.E."/>
            <person name="Kallscheuer N."/>
            <person name="Luecker S."/>
            <person name="Lage O.M."/>
            <person name="Pohl T."/>
            <person name="Merkel B.J."/>
            <person name="Hornburger P."/>
            <person name="Mueller R.-W."/>
            <person name="Bruemmer F."/>
            <person name="Labrenz M."/>
            <person name="Spormann A.M."/>
            <person name="Op Den Camp H."/>
            <person name="Overmann J."/>
            <person name="Amann R."/>
            <person name="Jetten M.S.M."/>
            <person name="Mascher T."/>
            <person name="Medema M.H."/>
            <person name="Devos D.P."/>
            <person name="Kaster A.-K."/>
            <person name="Ovreas L."/>
            <person name="Rohde M."/>
            <person name="Galperin M.Y."/>
            <person name="Jogler C."/>
        </authorList>
    </citation>
    <scope>NUCLEOTIDE SEQUENCE [LARGE SCALE GENOMIC DNA]</scope>
    <source>
        <strain evidence="9 10">Poly59</strain>
    </source>
</reference>
<evidence type="ECO:0000256" key="6">
    <source>
        <dbReference type="ARBA" id="ARBA00023211"/>
    </source>
</evidence>
<sequence>MSDENLGKLIERLLSQPSVPRSCTSISPTLSYGRHRGPPAMQVRIAAVAVTLYRDDADQWTIPLTLRPTTLAHHGGQISLPGGQVDAGETIRQAALREFEEELGVPPNVRTFCGQLATQYVYASRNLVFPVVMVIDSPNQDWRPDPIEVAEVVTLPLSVLLNPHSRIDTLKTRSVRSGPGEVGTFQFRARAIRHRHHEIWGATGMILDQLAQILLPYRDLLG</sequence>
<evidence type="ECO:0000256" key="5">
    <source>
        <dbReference type="ARBA" id="ARBA00022842"/>
    </source>
</evidence>
<dbReference type="PRINTS" id="PR00502">
    <property type="entry name" value="NUDIXFAMILY"/>
</dbReference>
<comment type="similarity">
    <text evidence="7">Belongs to the Nudix hydrolase family.</text>
</comment>
<dbReference type="PANTHER" id="PTHR12992">
    <property type="entry name" value="NUDIX HYDROLASE"/>
    <property type="match status" value="1"/>
</dbReference>
<dbReference type="EMBL" id="SJPX01000005">
    <property type="protein sequence ID" value="TWU48222.1"/>
    <property type="molecule type" value="Genomic_DNA"/>
</dbReference>
<evidence type="ECO:0000313" key="10">
    <source>
        <dbReference type="Proteomes" id="UP000317977"/>
    </source>
</evidence>
<evidence type="ECO:0000256" key="7">
    <source>
        <dbReference type="RuleBase" id="RU003476"/>
    </source>
</evidence>
<evidence type="ECO:0000256" key="2">
    <source>
        <dbReference type="ARBA" id="ARBA00001946"/>
    </source>
</evidence>
<protein>
    <submittedName>
        <fullName evidence="9">Putative NUDIX hydrolase</fullName>
    </submittedName>
</protein>
<proteinExistence type="inferred from homology"/>
<keyword evidence="3" id="KW-0479">Metal-binding</keyword>
<dbReference type="Proteomes" id="UP000317977">
    <property type="component" value="Unassembled WGS sequence"/>
</dbReference>
<dbReference type="GO" id="GO:0010945">
    <property type="term" value="F:coenzyme A diphosphatase activity"/>
    <property type="evidence" value="ECO:0007669"/>
    <property type="project" value="InterPro"/>
</dbReference>
<keyword evidence="6" id="KW-0464">Manganese</keyword>
<dbReference type="InterPro" id="IPR020476">
    <property type="entry name" value="Nudix_hydrolase"/>
</dbReference>
<dbReference type="OrthoDB" id="9802805at2"/>
<dbReference type="InterPro" id="IPR020084">
    <property type="entry name" value="NUDIX_hydrolase_CS"/>
</dbReference>
<dbReference type="PROSITE" id="PS00893">
    <property type="entry name" value="NUDIX_BOX"/>
    <property type="match status" value="1"/>
</dbReference>
<dbReference type="InterPro" id="IPR045121">
    <property type="entry name" value="CoAse"/>
</dbReference>
<evidence type="ECO:0000256" key="1">
    <source>
        <dbReference type="ARBA" id="ARBA00001936"/>
    </source>
</evidence>
<dbReference type="RefSeq" id="WP_146536613.1">
    <property type="nucleotide sequence ID" value="NZ_SJPX01000005.1"/>
</dbReference>
<dbReference type="AlphaFoldDB" id="A0A5C6EGU7"/>
<evidence type="ECO:0000313" key="9">
    <source>
        <dbReference type="EMBL" id="TWU48222.1"/>
    </source>
</evidence>
<keyword evidence="4 7" id="KW-0378">Hydrolase</keyword>
<dbReference type="CDD" id="cd03426">
    <property type="entry name" value="NUDIX_CoAse_Nudt7"/>
    <property type="match status" value="1"/>
</dbReference>
<dbReference type="Gene3D" id="3.90.79.10">
    <property type="entry name" value="Nucleoside Triphosphate Pyrophosphohydrolase"/>
    <property type="match status" value="1"/>
</dbReference>
<evidence type="ECO:0000259" key="8">
    <source>
        <dbReference type="PROSITE" id="PS51462"/>
    </source>
</evidence>
<keyword evidence="5" id="KW-0460">Magnesium</keyword>
<dbReference type="GO" id="GO:0046872">
    <property type="term" value="F:metal ion binding"/>
    <property type="evidence" value="ECO:0007669"/>
    <property type="project" value="UniProtKB-KW"/>
</dbReference>
<feature type="domain" description="Nudix hydrolase" evidence="8">
    <location>
        <begin position="43"/>
        <end position="177"/>
    </location>
</feature>
<name>A0A5C6EGU7_9BACT</name>
<dbReference type="SUPFAM" id="SSF55811">
    <property type="entry name" value="Nudix"/>
    <property type="match status" value="1"/>
</dbReference>
<evidence type="ECO:0000256" key="4">
    <source>
        <dbReference type="ARBA" id="ARBA00022801"/>
    </source>
</evidence>
<dbReference type="InterPro" id="IPR000086">
    <property type="entry name" value="NUDIX_hydrolase_dom"/>
</dbReference>
<evidence type="ECO:0000256" key="3">
    <source>
        <dbReference type="ARBA" id="ARBA00022723"/>
    </source>
</evidence>
<gene>
    <name evidence="9" type="ORF">Poly59_50680</name>
</gene>
<accession>A0A5C6EGU7</accession>
<dbReference type="InterPro" id="IPR015797">
    <property type="entry name" value="NUDIX_hydrolase-like_dom_sf"/>
</dbReference>
<dbReference type="Pfam" id="PF00293">
    <property type="entry name" value="NUDIX"/>
    <property type="match status" value="1"/>
</dbReference>
<keyword evidence="10" id="KW-1185">Reference proteome</keyword>
<comment type="caution">
    <text evidence="9">The sequence shown here is derived from an EMBL/GenBank/DDBJ whole genome shotgun (WGS) entry which is preliminary data.</text>
</comment>